<dbReference type="EMBL" id="JACIJO010000002">
    <property type="protein sequence ID" value="MBB6325994.1"/>
    <property type="molecule type" value="Genomic_DNA"/>
</dbReference>
<organism evidence="2 3">
    <name type="scientific">Algoriphagus iocasae</name>
    <dbReference type="NCBI Taxonomy" id="1836499"/>
    <lineage>
        <taxon>Bacteria</taxon>
        <taxon>Pseudomonadati</taxon>
        <taxon>Bacteroidota</taxon>
        <taxon>Cytophagia</taxon>
        <taxon>Cytophagales</taxon>
        <taxon>Cyclobacteriaceae</taxon>
        <taxon>Algoriphagus</taxon>
    </lineage>
</organism>
<dbReference type="RefSeq" id="WP_184494628.1">
    <property type="nucleotide sequence ID" value="NZ_JACIJO010000002.1"/>
</dbReference>
<comment type="caution">
    <text evidence="2">The sequence shown here is derived from an EMBL/GenBank/DDBJ whole genome shotgun (WGS) entry which is preliminary data.</text>
</comment>
<keyword evidence="3" id="KW-1185">Reference proteome</keyword>
<sequence length="118" mass="13136">MKNFLFIALATMLLSSCAMHNSYTGNLNAHQTNVVLSESNYVVKDQVTGKAEATYVFGIGGIGKKSLFNAARQDMYMNADLNGKSRALINETFETKTSFFLIVWKKQITTSAHVIEFK</sequence>
<keyword evidence="1" id="KW-0732">Signal</keyword>
<accession>A0A841MMH4</accession>
<dbReference type="PROSITE" id="PS51257">
    <property type="entry name" value="PROKAR_LIPOPROTEIN"/>
    <property type="match status" value="1"/>
</dbReference>
<feature type="chain" id="PRO_5032347332" description="Lipoprotein" evidence="1">
    <location>
        <begin position="21"/>
        <end position="118"/>
    </location>
</feature>
<dbReference type="InterPro" id="IPR046697">
    <property type="entry name" value="DUF6567"/>
</dbReference>
<gene>
    <name evidence="2" type="ORF">FHS59_001622</name>
</gene>
<evidence type="ECO:0008006" key="4">
    <source>
        <dbReference type="Google" id="ProtNLM"/>
    </source>
</evidence>
<evidence type="ECO:0000256" key="1">
    <source>
        <dbReference type="SAM" id="SignalP"/>
    </source>
</evidence>
<dbReference type="AlphaFoldDB" id="A0A841MMH4"/>
<evidence type="ECO:0000313" key="3">
    <source>
        <dbReference type="Proteomes" id="UP000588604"/>
    </source>
</evidence>
<proteinExistence type="predicted"/>
<evidence type="ECO:0000313" key="2">
    <source>
        <dbReference type="EMBL" id="MBB6325994.1"/>
    </source>
</evidence>
<protein>
    <recommendedName>
        <fullName evidence="4">Lipoprotein</fullName>
    </recommendedName>
</protein>
<dbReference type="Proteomes" id="UP000588604">
    <property type="component" value="Unassembled WGS sequence"/>
</dbReference>
<feature type="signal peptide" evidence="1">
    <location>
        <begin position="1"/>
        <end position="20"/>
    </location>
</feature>
<dbReference type="Pfam" id="PF20205">
    <property type="entry name" value="DUF6567"/>
    <property type="match status" value="1"/>
</dbReference>
<name>A0A841MMH4_9BACT</name>
<reference evidence="2 3" key="1">
    <citation type="submission" date="2020-08" db="EMBL/GenBank/DDBJ databases">
        <title>Genomic Encyclopedia of Type Strains, Phase IV (KMG-IV): sequencing the most valuable type-strain genomes for metagenomic binning, comparative biology and taxonomic classification.</title>
        <authorList>
            <person name="Goeker M."/>
        </authorList>
    </citation>
    <scope>NUCLEOTIDE SEQUENCE [LARGE SCALE GENOMIC DNA]</scope>
    <source>
        <strain evidence="2 3">DSM 102044</strain>
    </source>
</reference>